<sequence length="1164" mass="124444">MSISGNDVSFSARTKSGDSETMQCSRHFHISLASLDAEYHGTLRTFLTAMLETGSPQFFKRMGVSPASDILHQGASGWWVGDLNCLGFRAQAVFKLLARQMHRRAKRRALSPAGSTGSDVTVNFAGSPHSLFPAAAVAKTVINMTLRSDRCCSDADSGYMGDIVAASWVDFRDPVLLEHPPPSAGVDVRRHKEALKVIRCSDGTATQSSEACTEKPCEEELAYQLSVAGESLGKELATEATFVQGLTSYTAELAVGSTNYTVSPLNRTAEGGNETQQCSAPLPHISSILQEENLRASFGQKDDRSATSNCVVGCSSTVLDQEHRYKHKSSLWYDDDVDDDEDDQNDDDYYRLSQVWGEYHHGPSDCPSSMYSGSMTFSCAPLPCPANDTILLELDGSSSNYSLQAEKVHDENTTVECSSVNSDWQQNLQVPGEVMCRYGLLAYVSVGWLNASLNPDTEAQSSIHDCYKSATAVANAVVAHASAARAARFAAAPDMMWVWTLRSFEGYSGYSMYAVVNPTNLSKYFGRYISNQSMIEAMRGGQYASETAAVGNYSVVRCLSCGWFLLEYPTCAMYQNDFLLIKQMLPLVLGPSNTVASGGTWEVAARPRRFGVVDAESADEGLRGVDNQCVERHCPAGTSLTVSKAGYTGTVVMSADIAHAAVGTASCTDVDEVATKAFSTGSCDDDNDLSWQQSWRVVALRDASSGNLALTCDWGVVSVDTLAFIAGTPFDVAPPQDILDGRNFSIPCVDLMAGYNGNARSLAHAAEGFTITLYDKTELVNLTADRSSGNPIAFLDPRTDTEASVAIGEQAAPGHDGSFSVLCSGGVLHPDLTTCTEPHGGNECVAATHLQLQLRPKPCAAGTMADFALGGATAELAFMEHLGVASFDCAAVNPDFHGTFEATCAFGNITGATSTCVENPCTSSSYVEAELGGTTSQQHSPGVLHGATWTVPCEPINWDYIGDMQMSCYRGHVRADNSSCILVELGCQPSGPGGNLTVGNYTVDLLPDVGVSKDETFQVDCGSQTQRKYVGEITVTCGRRGSYASVESGCEPRSCVGGEALLVQSQYMNGSLLSSDMAHMQAINVTCENVSEVLRGDVQITCDYGDFHLMHSCYSVCLPSRPAQVLASGRGYFLPCNDFVANYSGQIHAKMRSATSATKAGQSG</sequence>
<dbReference type="Proteomes" id="UP000186817">
    <property type="component" value="Unassembled WGS sequence"/>
</dbReference>
<accession>A0A1Q9CZT1</accession>
<dbReference type="EMBL" id="LSRX01000815">
    <property type="protein sequence ID" value="OLP88429.1"/>
    <property type="molecule type" value="Genomic_DNA"/>
</dbReference>
<gene>
    <name evidence="1" type="ORF">AK812_SmicGene30245</name>
</gene>
<name>A0A1Q9CZT1_SYMMI</name>
<evidence type="ECO:0000313" key="1">
    <source>
        <dbReference type="EMBL" id="OLP88429.1"/>
    </source>
</evidence>
<proteinExistence type="predicted"/>
<dbReference type="AlphaFoldDB" id="A0A1Q9CZT1"/>
<organism evidence="1 2">
    <name type="scientific">Symbiodinium microadriaticum</name>
    <name type="common">Dinoflagellate</name>
    <name type="synonym">Zooxanthella microadriatica</name>
    <dbReference type="NCBI Taxonomy" id="2951"/>
    <lineage>
        <taxon>Eukaryota</taxon>
        <taxon>Sar</taxon>
        <taxon>Alveolata</taxon>
        <taxon>Dinophyceae</taxon>
        <taxon>Suessiales</taxon>
        <taxon>Symbiodiniaceae</taxon>
        <taxon>Symbiodinium</taxon>
    </lineage>
</organism>
<comment type="caution">
    <text evidence="1">The sequence shown here is derived from an EMBL/GenBank/DDBJ whole genome shotgun (WGS) entry which is preliminary data.</text>
</comment>
<keyword evidence="2" id="KW-1185">Reference proteome</keyword>
<dbReference type="OrthoDB" id="439441at2759"/>
<protein>
    <submittedName>
        <fullName evidence="1">Uncharacterized protein</fullName>
    </submittedName>
</protein>
<reference evidence="1 2" key="1">
    <citation type="submission" date="2016-02" db="EMBL/GenBank/DDBJ databases">
        <title>Genome analysis of coral dinoflagellate symbionts highlights evolutionary adaptations to a symbiotic lifestyle.</title>
        <authorList>
            <person name="Aranda M."/>
            <person name="Li Y."/>
            <person name="Liew Y.J."/>
            <person name="Baumgarten S."/>
            <person name="Simakov O."/>
            <person name="Wilson M."/>
            <person name="Piel J."/>
            <person name="Ashoor H."/>
            <person name="Bougouffa S."/>
            <person name="Bajic V.B."/>
            <person name="Ryu T."/>
            <person name="Ravasi T."/>
            <person name="Bayer T."/>
            <person name="Micklem G."/>
            <person name="Kim H."/>
            <person name="Bhak J."/>
            <person name="Lajeunesse T.C."/>
            <person name="Voolstra C.R."/>
        </authorList>
    </citation>
    <scope>NUCLEOTIDE SEQUENCE [LARGE SCALE GENOMIC DNA]</scope>
    <source>
        <strain evidence="1 2">CCMP2467</strain>
    </source>
</reference>
<evidence type="ECO:0000313" key="2">
    <source>
        <dbReference type="Proteomes" id="UP000186817"/>
    </source>
</evidence>